<feature type="transmembrane region" description="Helical" evidence="9">
    <location>
        <begin position="113"/>
        <end position="133"/>
    </location>
</feature>
<gene>
    <name evidence="11" type="ORF">KDL28_35120</name>
</gene>
<dbReference type="GO" id="GO:0016301">
    <property type="term" value="F:kinase activity"/>
    <property type="evidence" value="ECO:0007669"/>
    <property type="project" value="UniProtKB-KW"/>
</dbReference>
<feature type="transmembrane region" description="Helical" evidence="9">
    <location>
        <begin position="72"/>
        <end position="101"/>
    </location>
</feature>
<evidence type="ECO:0000256" key="8">
    <source>
        <dbReference type="ARBA" id="ARBA00023012"/>
    </source>
</evidence>
<evidence type="ECO:0000256" key="4">
    <source>
        <dbReference type="ARBA" id="ARBA00022679"/>
    </source>
</evidence>
<evidence type="ECO:0000313" key="12">
    <source>
        <dbReference type="Proteomes" id="UP001165283"/>
    </source>
</evidence>
<organism evidence="11 12">
    <name type="scientific">Pseudonocardia humida</name>
    <dbReference type="NCBI Taxonomy" id="2800819"/>
    <lineage>
        <taxon>Bacteria</taxon>
        <taxon>Bacillati</taxon>
        <taxon>Actinomycetota</taxon>
        <taxon>Actinomycetes</taxon>
        <taxon>Pseudonocardiales</taxon>
        <taxon>Pseudonocardiaceae</taxon>
        <taxon>Pseudonocardia</taxon>
    </lineage>
</organism>
<evidence type="ECO:0000256" key="1">
    <source>
        <dbReference type="ARBA" id="ARBA00000085"/>
    </source>
</evidence>
<comment type="caution">
    <text evidence="11">The sequence shown here is derived from an EMBL/GenBank/DDBJ whole genome shotgun (WGS) entry which is preliminary data.</text>
</comment>
<feature type="domain" description="Signal transduction histidine kinase subgroup 3 dimerisation and phosphoacceptor" evidence="10">
    <location>
        <begin position="191"/>
        <end position="256"/>
    </location>
</feature>
<evidence type="ECO:0000256" key="7">
    <source>
        <dbReference type="ARBA" id="ARBA00022840"/>
    </source>
</evidence>
<dbReference type="Gene3D" id="1.20.5.1930">
    <property type="match status" value="1"/>
</dbReference>
<keyword evidence="5" id="KW-0547">Nucleotide-binding</keyword>
<dbReference type="EMBL" id="JAGSOV010000080">
    <property type="protein sequence ID" value="MCO1660304.1"/>
    <property type="molecule type" value="Genomic_DNA"/>
</dbReference>
<name>A0ABT1ACF2_9PSEU</name>
<dbReference type="Proteomes" id="UP001165283">
    <property type="component" value="Unassembled WGS sequence"/>
</dbReference>
<keyword evidence="8" id="KW-0902">Two-component regulatory system</keyword>
<feature type="transmembrane region" description="Helical" evidence="9">
    <location>
        <begin position="139"/>
        <end position="156"/>
    </location>
</feature>
<dbReference type="RefSeq" id="WP_252445740.1">
    <property type="nucleotide sequence ID" value="NZ_JAGSOV010000080.1"/>
</dbReference>
<dbReference type="InterPro" id="IPR050482">
    <property type="entry name" value="Sensor_HK_TwoCompSys"/>
</dbReference>
<feature type="transmembrane region" description="Helical" evidence="9">
    <location>
        <begin position="46"/>
        <end position="66"/>
    </location>
</feature>
<keyword evidence="9" id="KW-0812">Transmembrane</keyword>
<dbReference type="CDD" id="cd16917">
    <property type="entry name" value="HATPase_UhpB-NarQ-NarX-like"/>
    <property type="match status" value="1"/>
</dbReference>
<dbReference type="Pfam" id="PF07730">
    <property type="entry name" value="HisKA_3"/>
    <property type="match status" value="1"/>
</dbReference>
<evidence type="ECO:0000256" key="3">
    <source>
        <dbReference type="ARBA" id="ARBA00022553"/>
    </source>
</evidence>
<keyword evidence="6 11" id="KW-0418">Kinase</keyword>
<keyword evidence="9" id="KW-0472">Membrane</keyword>
<dbReference type="InterPro" id="IPR036890">
    <property type="entry name" value="HATPase_C_sf"/>
</dbReference>
<comment type="catalytic activity">
    <reaction evidence="1">
        <text>ATP + protein L-histidine = ADP + protein N-phospho-L-histidine.</text>
        <dbReference type="EC" id="2.7.13.3"/>
    </reaction>
</comment>
<feature type="transmembrane region" description="Helical" evidence="9">
    <location>
        <begin position="13"/>
        <end position="34"/>
    </location>
</feature>
<reference evidence="11" key="1">
    <citation type="submission" date="2021-04" db="EMBL/GenBank/DDBJ databases">
        <title>Pseudonocardia sp. nov., isolated from sandy soil of mangrove forest.</title>
        <authorList>
            <person name="Zan Z."/>
            <person name="Huang R."/>
            <person name="Liu W."/>
        </authorList>
    </citation>
    <scope>NUCLEOTIDE SEQUENCE</scope>
    <source>
        <strain evidence="11">S2-4</strain>
    </source>
</reference>
<keyword evidence="4" id="KW-0808">Transferase</keyword>
<evidence type="ECO:0000259" key="10">
    <source>
        <dbReference type="Pfam" id="PF07730"/>
    </source>
</evidence>
<accession>A0ABT1ACF2</accession>
<dbReference type="Gene3D" id="3.30.565.10">
    <property type="entry name" value="Histidine kinase-like ATPase, C-terminal domain"/>
    <property type="match status" value="1"/>
</dbReference>
<evidence type="ECO:0000256" key="6">
    <source>
        <dbReference type="ARBA" id="ARBA00022777"/>
    </source>
</evidence>
<sequence length="405" mass="41728">MSRRELTDDALRAGVYLAVGVLLVAIVPDVANSFSVDGRPPPPPPAWEALLILAGACAGLVLRRSFPVTGLVVAGTVAVLGATWTGSIHIGVSLVCGEAIYNAVLYSSRRASVTITALVGVVLALGALGSFAAAGTREAVLALLGLSLLLIPVVWAREVRHHREATIAAEERAEQARRMAALDRAAAIAAERARMARELHDVVAGQLSAIAIQSEAALTLPDVDPATQRRLLEAVRAGSVSALEEMRAMIGLLRAGDAADTDPDADARAAPTGLDRLDSLLDAGRASGLRIDVDDRRPPADQLPAAVDLTAYRIVQESLTNAAKHAPGSTVSLRLARADGTLTVELANAVGSRRGPDPGGTGTGLLGLRERAAAVGGTVRAGADDGTWTVHAELPAAVAARARVP</sequence>
<dbReference type="EC" id="2.7.13.3" evidence="2"/>
<evidence type="ECO:0000313" key="11">
    <source>
        <dbReference type="EMBL" id="MCO1660304.1"/>
    </source>
</evidence>
<keyword evidence="9" id="KW-1133">Transmembrane helix</keyword>
<keyword evidence="3" id="KW-0597">Phosphoprotein</keyword>
<evidence type="ECO:0000256" key="5">
    <source>
        <dbReference type="ARBA" id="ARBA00022741"/>
    </source>
</evidence>
<evidence type="ECO:0000256" key="2">
    <source>
        <dbReference type="ARBA" id="ARBA00012438"/>
    </source>
</evidence>
<keyword evidence="12" id="KW-1185">Reference proteome</keyword>
<evidence type="ECO:0000256" key="9">
    <source>
        <dbReference type="SAM" id="Phobius"/>
    </source>
</evidence>
<dbReference type="PANTHER" id="PTHR24421:SF10">
    <property type="entry name" value="NITRATE_NITRITE SENSOR PROTEIN NARQ"/>
    <property type="match status" value="1"/>
</dbReference>
<keyword evidence="7" id="KW-0067">ATP-binding</keyword>
<dbReference type="SUPFAM" id="SSF55874">
    <property type="entry name" value="ATPase domain of HSP90 chaperone/DNA topoisomerase II/histidine kinase"/>
    <property type="match status" value="1"/>
</dbReference>
<proteinExistence type="predicted"/>
<protein>
    <recommendedName>
        <fullName evidence="2">histidine kinase</fullName>
        <ecNumber evidence="2">2.7.13.3</ecNumber>
    </recommendedName>
</protein>
<dbReference type="PANTHER" id="PTHR24421">
    <property type="entry name" value="NITRATE/NITRITE SENSOR PROTEIN NARX-RELATED"/>
    <property type="match status" value="1"/>
</dbReference>
<dbReference type="InterPro" id="IPR011712">
    <property type="entry name" value="Sig_transdc_His_kin_sub3_dim/P"/>
</dbReference>